<dbReference type="InterPro" id="IPR012132">
    <property type="entry name" value="GMC_OxRdtase"/>
</dbReference>
<dbReference type="EMBL" id="KB707357">
    <property type="protein sequence ID" value="EMR62873.1"/>
    <property type="molecule type" value="Genomic_DNA"/>
</dbReference>
<keyword evidence="2" id="KW-0285">Flavoprotein</keyword>
<accession>M7SF70</accession>
<dbReference type="eggNOG" id="KOG1238">
    <property type="taxonomic scope" value="Eukaryota"/>
</dbReference>
<protein>
    <submittedName>
        <fullName evidence="4">Putative glucose-methanol-choline oxidoreductase protein</fullName>
    </submittedName>
</protein>
<name>M7SF70_EUTLA</name>
<dbReference type="Pfam" id="PF00732">
    <property type="entry name" value="GMC_oxred_N"/>
    <property type="match status" value="1"/>
</dbReference>
<dbReference type="SUPFAM" id="SSF51905">
    <property type="entry name" value="FAD/NAD(P)-binding domain"/>
    <property type="match status" value="1"/>
</dbReference>
<keyword evidence="5" id="KW-1185">Reference proteome</keyword>
<proteinExistence type="inferred from homology"/>
<feature type="binding site" evidence="2">
    <location>
        <position position="238"/>
    </location>
    <ligand>
        <name>FAD</name>
        <dbReference type="ChEBI" id="CHEBI:57692"/>
    </ligand>
</feature>
<dbReference type="Proteomes" id="UP000012174">
    <property type="component" value="Unassembled WGS sequence"/>
</dbReference>
<dbReference type="Gene3D" id="3.50.50.60">
    <property type="entry name" value="FAD/NAD(P)-binding domain"/>
    <property type="match status" value="1"/>
</dbReference>
<dbReference type="PANTHER" id="PTHR11552">
    <property type="entry name" value="GLUCOSE-METHANOL-CHOLINE GMC OXIDOREDUCTASE"/>
    <property type="match status" value="1"/>
</dbReference>
<reference evidence="5" key="1">
    <citation type="journal article" date="2013" name="Genome Announc.">
        <title>Draft genome sequence of the grapevine dieback fungus Eutypa lata UCR-EL1.</title>
        <authorList>
            <person name="Blanco-Ulate B."/>
            <person name="Rolshausen P.E."/>
            <person name="Cantu D."/>
        </authorList>
    </citation>
    <scope>NUCLEOTIDE SEQUENCE [LARGE SCALE GENOMIC DNA]</scope>
    <source>
        <strain evidence="5">UCR-EL1</strain>
    </source>
</reference>
<dbReference type="InterPro" id="IPR036188">
    <property type="entry name" value="FAD/NAD-bd_sf"/>
</dbReference>
<organism evidence="4 5">
    <name type="scientific">Eutypa lata (strain UCR-EL1)</name>
    <name type="common">Grapevine dieback disease fungus</name>
    <name type="synonym">Eutypa armeniacae</name>
    <dbReference type="NCBI Taxonomy" id="1287681"/>
    <lineage>
        <taxon>Eukaryota</taxon>
        <taxon>Fungi</taxon>
        <taxon>Dikarya</taxon>
        <taxon>Ascomycota</taxon>
        <taxon>Pezizomycotina</taxon>
        <taxon>Sordariomycetes</taxon>
        <taxon>Xylariomycetidae</taxon>
        <taxon>Xylariales</taxon>
        <taxon>Diatrypaceae</taxon>
        <taxon>Eutypa</taxon>
    </lineage>
</organism>
<dbReference type="PIRSF" id="PIRSF000137">
    <property type="entry name" value="Alcohol_oxidase"/>
    <property type="match status" value="1"/>
</dbReference>
<comment type="similarity">
    <text evidence="1">Belongs to the GMC oxidoreductase family.</text>
</comment>
<dbReference type="InterPro" id="IPR007867">
    <property type="entry name" value="GMC_OxRtase_C"/>
</dbReference>
<gene>
    <name evidence="4" type="ORF">UCREL1_10184</name>
</gene>
<dbReference type="PROSITE" id="PS00624">
    <property type="entry name" value="GMC_OXRED_2"/>
    <property type="match status" value="1"/>
</dbReference>
<feature type="binding site" evidence="2">
    <location>
        <position position="85"/>
    </location>
    <ligand>
        <name>FAD</name>
        <dbReference type="ChEBI" id="CHEBI:57692"/>
    </ligand>
</feature>
<dbReference type="GO" id="GO:0050660">
    <property type="term" value="F:flavin adenine dinucleotide binding"/>
    <property type="evidence" value="ECO:0007669"/>
    <property type="project" value="InterPro"/>
</dbReference>
<evidence type="ECO:0000313" key="4">
    <source>
        <dbReference type="EMBL" id="EMR62873.1"/>
    </source>
</evidence>
<dbReference type="SUPFAM" id="SSF54373">
    <property type="entry name" value="FAD-linked reductases, C-terminal domain"/>
    <property type="match status" value="1"/>
</dbReference>
<sequence length="607" mass="64889">MAADNYDFVIIGGGTAGLVLANRLTEDSTVQVLVVEAGEDLTSDPRITTPALFPTLLGSDADFNTVTEPQSALHNKVITIPYGRVLGGSSAINGQAFVATSKVNVDAWGELGNPGWSWETLAPYFKKSHTLAVPPSDSAIYNHLRLDYIQPDISGSDGPIKASFPNSIDNPLPNAWIETLHALGHKATGDPFSGNIIGAYTNAASIDSEARQRSYAASAYWKPVQDRKNLTVITGAYVQRILLRGNPPSVIAVGVEYVNNGETRTANASGEVILSAGALHSPKLLELSGIGDPDLLASIGIPTVIANKYVGENLQDHPMSGLSFEVQDGVETIDDLLRQDPAAMGKAMKQYVDSRSGPLAVGGIFSYGFLPLQTALPESLSSLSDSSDNTHPLKPAENAYYDRLLNNPNESTAGFFTYGAQGNFGGGSGSSLMQSNFLPGNYYSVAICLLQPLSRGSVHIRSADPSDAVKVDPRYLTHPFDLEVFARHMTYISTIISTEPLASLIKPDGRRNACAPADLADVEAMRGYVKQTTLSSWHPTSTCAMLPLDKGGVVNERLVVHGTRNLRVVDASVFPITTRGNPMATVYAVAERAADLVKEDLMIRREA</sequence>
<comment type="cofactor">
    <cofactor evidence="2">
        <name>FAD</name>
        <dbReference type="ChEBI" id="CHEBI:57692"/>
    </cofactor>
</comment>
<dbReference type="AlphaFoldDB" id="M7SF70"/>
<dbReference type="Gene3D" id="3.30.560.10">
    <property type="entry name" value="Glucose Oxidase, domain 3"/>
    <property type="match status" value="1"/>
</dbReference>
<dbReference type="OrthoDB" id="269227at2759"/>
<evidence type="ECO:0000256" key="2">
    <source>
        <dbReference type="PIRSR" id="PIRSR000137-2"/>
    </source>
</evidence>
<dbReference type="InterPro" id="IPR000172">
    <property type="entry name" value="GMC_OxRdtase_N"/>
</dbReference>
<dbReference type="KEGG" id="ela:UCREL1_10184"/>
<evidence type="ECO:0000313" key="5">
    <source>
        <dbReference type="Proteomes" id="UP000012174"/>
    </source>
</evidence>
<evidence type="ECO:0000256" key="1">
    <source>
        <dbReference type="ARBA" id="ARBA00010790"/>
    </source>
</evidence>
<dbReference type="HOGENOM" id="CLU_002865_6_2_1"/>
<feature type="domain" description="Glucose-methanol-choline oxidoreductase N-terminal" evidence="3">
    <location>
        <begin position="277"/>
        <end position="291"/>
    </location>
</feature>
<keyword evidence="2" id="KW-0274">FAD</keyword>
<dbReference type="PANTHER" id="PTHR11552:SF210">
    <property type="entry name" value="GLUCOSE-METHANOL-CHOLINE OXIDOREDUCTASE N-TERMINAL DOMAIN-CONTAINING PROTEIN-RELATED"/>
    <property type="match status" value="1"/>
</dbReference>
<dbReference type="GO" id="GO:0016614">
    <property type="term" value="F:oxidoreductase activity, acting on CH-OH group of donors"/>
    <property type="evidence" value="ECO:0007669"/>
    <property type="project" value="InterPro"/>
</dbReference>
<feature type="binding site" evidence="2">
    <location>
        <begin position="537"/>
        <end position="538"/>
    </location>
    <ligand>
        <name>FAD</name>
        <dbReference type="ChEBI" id="CHEBI:57692"/>
    </ligand>
</feature>
<evidence type="ECO:0000259" key="3">
    <source>
        <dbReference type="PROSITE" id="PS00624"/>
    </source>
</evidence>
<dbReference type="Pfam" id="PF05199">
    <property type="entry name" value="GMC_oxred_C"/>
    <property type="match status" value="1"/>
</dbReference>